<dbReference type="Proteomes" id="UP000800094">
    <property type="component" value="Unassembled WGS sequence"/>
</dbReference>
<accession>A0A6A6HTF7</accession>
<evidence type="ECO:0000313" key="2">
    <source>
        <dbReference type="Proteomes" id="UP000800094"/>
    </source>
</evidence>
<gene>
    <name evidence="1" type="ORF">BU26DRAFT_525294</name>
</gene>
<dbReference type="EMBL" id="ML987212">
    <property type="protein sequence ID" value="KAF2241474.1"/>
    <property type="molecule type" value="Genomic_DNA"/>
</dbReference>
<organism evidence="1 2">
    <name type="scientific">Trematosphaeria pertusa</name>
    <dbReference type="NCBI Taxonomy" id="390896"/>
    <lineage>
        <taxon>Eukaryota</taxon>
        <taxon>Fungi</taxon>
        <taxon>Dikarya</taxon>
        <taxon>Ascomycota</taxon>
        <taxon>Pezizomycotina</taxon>
        <taxon>Dothideomycetes</taxon>
        <taxon>Pleosporomycetidae</taxon>
        <taxon>Pleosporales</taxon>
        <taxon>Massarineae</taxon>
        <taxon>Trematosphaeriaceae</taxon>
        <taxon>Trematosphaeria</taxon>
    </lineage>
</organism>
<dbReference type="RefSeq" id="XP_033676478.1">
    <property type="nucleotide sequence ID" value="XM_033830474.1"/>
</dbReference>
<evidence type="ECO:0000313" key="1">
    <source>
        <dbReference type="EMBL" id="KAF2241474.1"/>
    </source>
</evidence>
<dbReference type="OrthoDB" id="4430588at2759"/>
<reference evidence="1" key="1">
    <citation type="journal article" date="2020" name="Stud. Mycol.">
        <title>101 Dothideomycetes genomes: a test case for predicting lifestyles and emergence of pathogens.</title>
        <authorList>
            <person name="Haridas S."/>
            <person name="Albert R."/>
            <person name="Binder M."/>
            <person name="Bloem J."/>
            <person name="Labutti K."/>
            <person name="Salamov A."/>
            <person name="Andreopoulos B."/>
            <person name="Baker S."/>
            <person name="Barry K."/>
            <person name="Bills G."/>
            <person name="Bluhm B."/>
            <person name="Cannon C."/>
            <person name="Castanera R."/>
            <person name="Culley D."/>
            <person name="Daum C."/>
            <person name="Ezra D."/>
            <person name="Gonzalez J."/>
            <person name="Henrissat B."/>
            <person name="Kuo A."/>
            <person name="Liang C."/>
            <person name="Lipzen A."/>
            <person name="Lutzoni F."/>
            <person name="Magnuson J."/>
            <person name="Mondo S."/>
            <person name="Nolan M."/>
            <person name="Ohm R."/>
            <person name="Pangilinan J."/>
            <person name="Park H.-J."/>
            <person name="Ramirez L."/>
            <person name="Alfaro M."/>
            <person name="Sun H."/>
            <person name="Tritt A."/>
            <person name="Yoshinaga Y."/>
            <person name="Zwiers L.-H."/>
            <person name="Turgeon B."/>
            <person name="Goodwin S."/>
            <person name="Spatafora J."/>
            <person name="Crous P."/>
            <person name="Grigoriev I."/>
        </authorList>
    </citation>
    <scope>NUCLEOTIDE SEQUENCE</scope>
    <source>
        <strain evidence="1">CBS 122368</strain>
    </source>
</reference>
<protein>
    <recommendedName>
        <fullName evidence="3">F-box domain-containing protein</fullName>
    </recommendedName>
</protein>
<sequence>MPNWKPFIIPPTLIVTPALPFSSAPFLLLPTEILLLIFDQAGSLDKLCLALSCRHLLQVSALASLHVPFKCKHRGCCQEKLLKRLRPVDMRGKPKRSWRLCCDCMQYRPTKKSYWNKKLVTQRFEEAWGGAVRHWNTNYSLQCPQCWEVEALGRCM</sequence>
<proteinExistence type="predicted"/>
<name>A0A6A6HTF7_9PLEO</name>
<dbReference type="AlphaFoldDB" id="A0A6A6HTF7"/>
<keyword evidence="2" id="KW-1185">Reference proteome</keyword>
<evidence type="ECO:0008006" key="3">
    <source>
        <dbReference type="Google" id="ProtNLM"/>
    </source>
</evidence>
<dbReference type="GeneID" id="54583804"/>